<comment type="caution">
    <text evidence="1">The sequence shown here is derived from an EMBL/GenBank/DDBJ whole genome shotgun (WGS) entry which is preliminary data.</text>
</comment>
<name>A0ACB8YLH7_9ASTR</name>
<evidence type="ECO:0000313" key="2">
    <source>
        <dbReference type="Proteomes" id="UP001056120"/>
    </source>
</evidence>
<keyword evidence="2" id="KW-1185">Reference proteome</keyword>
<dbReference type="Proteomes" id="UP001056120">
    <property type="component" value="Linkage Group LG27"/>
</dbReference>
<evidence type="ECO:0000313" key="1">
    <source>
        <dbReference type="EMBL" id="KAI3686357.1"/>
    </source>
</evidence>
<reference evidence="2" key="1">
    <citation type="journal article" date="2022" name="Mol. Ecol. Resour.">
        <title>The genomes of chicory, endive, great burdock and yacon provide insights into Asteraceae palaeo-polyploidization history and plant inulin production.</title>
        <authorList>
            <person name="Fan W."/>
            <person name="Wang S."/>
            <person name="Wang H."/>
            <person name="Wang A."/>
            <person name="Jiang F."/>
            <person name="Liu H."/>
            <person name="Zhao H."/>
            <person name="Xu D."/>
            <person name="Zhang Y."/>
        </authorList>
    </citation>
    <scope>NUCLEOTIDE SEQUENCE [LARGE SCALE GENOMIC DNA]</scope>
    <source>
        <strain evidence="2">cv. Yunnan</strain>
    </source>
</reference>
<gene>
    <name evidence="1" type="ORF">L1987_80032</name>
</gene>
<proteinExistence type="predicted"/>
<protein>
    <submittedName>
        <fullName evidence="1">Uncharacterized protein</fullName>
    </submittedName>
</protein>
<reference evidence="1 2" key="2">
    <citation type="journal article" date="2022" name="Mol. Ecol. Resour.">
        <title>The genomes of chicory, endive, great burdock and yacon provide insights into Asteraceae paleo-polyploidization history and plant inulin production.</title>
        <authorList>
            <person name="Fan W."/>
            <person name="Wang S."/>
            <person name="Wang H."/>
            <person name="Wang A."/>
            <person name="Jiang F."/>
            <person name="Liu H."/>
            <person name="Zhao H."/>
            <person name="Xu D."/>
            <person name="Zhang Y."/>
        </authorList>
    </citation>
    <scope>NUCLEOTIDE SEQUENCE [LARGE SCALE GENOMIC DNA]</scope>
    <source>
        <strain evidence="2">cv. Yunnan</strain>
        <tissue evidence="1">Leaves</tissue>
    </source>
</reference>
<organism evidence="1 2">
    <name type="scientific">Smallanthus sonchifolius</name>
    <dbReference type="NCBI Taxonomy" id="185202"/>
    <lineage>
        <taxon>Eukaryota</taxon>
        <taxon>Viridiplantae</taxon>
        <taxon>Streptophyta</taxon>
        <taxon>Embryophyta</taxon>
        <taxon>Tracheophyta</taxon>
        <taxon>Spermatophyta</taxon>
        <taxon>Magnoliopsida</taxon>
        <taxon>eudicotyledons</taxon>
        <taxon>Gunneridae</taxon>
        <taxon>Pentapetalae</taxon>
        <taxon>asterids</taxon>
        <taxon>campanulids</taxon>
        <taxon>Asterales</taxon>
        <taxon>Asteraceae</taxon>
        <taxon>Asteroideae</taxon>
        <taxon>Heliantheae alliance</taxon>
        <taxon>Millerieae</taxon>
        <taxon>Smallanthus</taxon>
    </lineage>
</organism>
<accession>A0ACB8YLH7</accession>
<dbReference type="EMBL" id="CM042044">
    <property type="protein sequence ID" value="KAI3686357.1"/>
    <property type="molecule type" value="Genomic_DNA"/>
</dbReference>
<sequence>MSTHQNKHGEKVNMVVSKLNFVQDGVIRLPPGFRFQPTDQEIVFQYLLHKVFSCPLPASVVPEITNICELNPWDLPGDLEQDRYFFSKKEAKYGNGHRSNRPSDDGYWNATGLDKLITRCCNNNLIIRKREIIMGMKKTLVFYKGYRGSTTRTCWIMHEYRLVHSSYSPQTNSIDKRPWIQMGNWVLCHIFLNKRSRKVGVADENGVTPQTELLHRGFMIRNDDRMNAHYEPSSSSSSSSSSCGSSVVTHEVSSNRKLLQHELSKNNDHLM</sequence>